<evidence type="ECO:0000256" key="2">
    <source>
        <dbReference type="ARBA" id="ARBA00022525"/>
    </source>
</evidence>
<dbReference type="PANTHER" id="PTHR45710">
    <property type="entry name" value="C-TYPE LECTIN DOMAIN-CONTAINING PROTEIN 180"/>
    <property type="match status" value="1"/>
</dbReference>
<dbReference type="Proteomes" id="UP000472273">
    <property type="component" value="Unplaced"/>
</dbReference>
<dbReference type="SUPFAM" id="SSF56436">
    <property type="entry name" value="C-type lectin-like"/>
    <property type="match status" value="1"/>
</dbReference>
<dbReference type="GeneTree" id="ENSGT01030000235304"/>
<dbReference type="GO" id="GO:0005576">
    <property type="term" value="C:extracellular region"/>
    <property type="evidence" value="ECO:0007669"/>
    <property type="project" value="UniProtKB-SubCell"/>
</dbReference>
<proteinExistence type="predicted"/>
<dbReference type="Gene3D" id="3.10.100.10">
    <property type="entry name" value="Mannose-Binding Protein A, subunit A"/>
    <property type="match status" value="1"/>
</dbReference>
<dbReference type="OMA" id="HKSSTEC"/>
<keyword evidence="4" id="KW-1185">Reference proteome</keyword>
<evidence type="ECO:0008006" key="5">
    <source>
        <dbReference type="Google" id="ProtNLM"/>
    </source>
</evidence>
<sequence>IPLTLIYCQYVLSVVFITKPCLPCHSTVSAACPDFWIGYNRKCFYASKEERNWSLSLKTCSSLNASLAVIDTQKELVRNN</sequence>
<reference evidence="3" key="1">
    <citation type="submission" date="2025-08" db="UniProtKB">
        <authorList>
            <consortium name="Ensembl"/>
        </authorList>
    </citation>
    <scope>IDENTIFICATION</scope>
</reference>
<comment type="subcellular location">
    <subcellularLocation>
        <location evidence="1">Secreted</location>
    </subcellularLocation>
</comment>
<accession>A0A670ZKS8</accession>
<dbReference type="InterPro" id="IPR016187">
    <property type="entry name" value="CTDL_fold"/>
</dbReference>
<dbReference type="Ensembl" id="ENSPTXT00000024200.1">
    <property type="protein sequence ID" value="ENSPTXP00000023471.1"/>
    <property type="gene ID" value="ENSPTXG00000016305.1"/>
</dbReference>
<protein>
    <recommendedName>
        <fullName evidence="5">C-type lectin domain-containing protein</fullName>
    </recommendedName>
</protein>
<dbReference type="AlphaFoldDB" id="A0A670ZKS8"/>
<evidence type="ECO:0000313" key="4">
    <source>
        <dbReference type="Proteomes" id="UP000472273"/>
    </source>
</evidence>
<dbReference type="InterPro" id="IPR050828">
    <property type="entry name" value="C-type_lectin/matrix_domain"/>
</dbReference>
<dbReference type="InterPro" id="IPR016186">
    <property type="entry name" value="C-type_lectin-like/link_sf"/>
</dbReference>
<name>A0A670ZKS8_PSETE</name>
<evidence type="ECO:0000256" key="1">
    <source>
        <dbReference type="ARBA" id="ARBA00004613"/>
    </source>
</evidence>
<dbReference type="PANTHER" id="PTHR45710:SF35">
    <property type="entry name" value="C-TYPE LECTIN DOMAIN FAMILY 2 MEMBER D"/>
    <property type="match status" value="1"/>
</dbReference>
<evidence type="ECO:0000313" key="3">
    <source>
        <dbReference type="Ensembl" id="ENSPTXP00000023471.1"/>
    </source>
</evidence>
<organism evidence="3 4">
    <name type="scientific">Pseudonaja textilis</name>
    <name type="common">Eastern brown snake</name>
    <dbReference type="NCBI Taxonomy" id="8673"/>
    <lineage>
        <taxon>Eukaryota</taxon>
        <taxon>Metazoa</taxon>
        <taxon>Chordata</taxon>
        <taxon>Craniata</taxon>
        <taxon>Vertebrata</taxon>
        <taxon>Euteleostomi</taxon>
        <taxon>Lepidosauria</taxon>
        <taxon>Squamata</taxon>
        <taxon>Bifurcata</taxon>
        <taxon>Unidentata</taxon>
        <taxon>Episquamata</taxon>
        <taxon>Toxicofera</taxon>
        <taxon>Serpentes</taxon>
        <taxon>Colubroidea</taxon>
        <taxon>Elapidae</taxon>
        <taxon>Hydrophiinae</taxon>
        <taxon>Pseudonaja</taxon>
    </lineage>
</organism>
<keyword evidence="2" id="KW-0964">Secreted</keyword>
<reference evidence="3" key="2">
    <citation type="submission" date="2025-09" db="UniProtKB">
        <authorList>
            <consortium name="Ensembl"/>
        </authorList>
    </citation>
    <scope>IDENTIFICATION</scope>
</reference>